<gene>
    <name evidence="3" type="ORF">A2945_02055</name>
</gene>
<dbReference type="GO" id="GO:0080120">
    <property type="term" value="P:CAAX-box protein maturation"/>
    <property type="evidence" value="ECO:0007669"/>
    <property type="project" value="UniProtKB-ARBA"/>
</dbReference>
<dbReference type="Pfam" id="PF02517">
    <property type="entry name" value="Rce1-like"/>
    <property type="match status" value="1"/>
</dbReference>
<evidence type="ECO:0000313" key="4">
    <source>
        <dbReference type="Proteomes" id="UP000178880"/>
    </source>
</evidence>
<keyword evidence="1" id="KW-0812">Transmembrane</keyword>
<feature type="transmembrane region" description="Helical" evidence="1">
    <location>
        <begin position="198"/>
        <end position="222"/>
    </location>
</feature>
<dbReference type="AlphaFoldDB" id="A0A1G2CG94"/>
<feature type="transmembrane region" description="Helical" evidence="1">
    <location>
        <begin position="26"/>
        <end position="46"/>
    </location>
</feature>
<dbReference type="InterPro" id="IPR003675">
    <property type="entry name" value="Rce1/LyrA-like_dom"/>
</dbReference>
<feature type="transmembrane region" description="Helical" evidence="1">
    <location>
        <begin position="155"/>
        <end position="178"/>
    </location>
</feature>
<name>A0A1G2CG94_9BACT</name>
<feature type="domain" description="CAAX prenyl protease 2/Lysostaphin resistance protein A-like" evidence="2">
    <location>
        <begin position="91"/>
        <end position="211"/>
    </location>
</feature>
<proteinExistence type="predicted"/>
<evidence type="ECO:0000256" key="1">
    <source>
        <dbReference type="SAM" id="Phobius"/>
    </source>
</evidence>
<keyword evidence="1" id="KW-0472">Membrane</keyword>
<dbReference type="EMBL" id="MHLA01000013">
    <property type="protein sequence ID" value="OGY99759.1"/>
    <property type="molecule type" value="Genomic_DNA"/>
</dbReference>
<accession>A0A1G2CG94</accession>
<evidence type="ECO:0000259" key="2">
    <source>
        <dbReference type="Pfam" id="PF02517"/>
    </source>
</evidence>
<dbReference type="Proteomes" id="UP000178880">
    <property type="component" value="Unassembled WGS sequence"/>
</dbReference>
<reference evidence="3 4" key="1">
    <citation type="journal article" date="2016" name="Nat. Commun.">
        <title>Thousands of microbial genomes shed light on interconnected biogeochemical processes in an aquifer system.</title>
        <authorList>
            <person name="Anantharaman K."/>
            <person name="Brown C.T."/>
            <person name="Hug L.A."/>
            <person name="Sharon I."/>
            <person name="Castelle C.J."/>
            <person name="Probst A.J."/>
            <person name="Thomas B.C."/>
            <person name="Singh A."/>
            <person name="Wilkins M.J."/>
            <person name="Karaoz U."/>
            <person name="Brodie E.L."/>
            <person name="Williams K.H."/>
            <person name="Hubbard S.S."/>
            <person name="Banfield J.F."/>
        </authorList>
    </citation>
    <scope>NUCLEOTIDE SEQUENCE [LARGE SCALE GENOMIC DNA]</scope>
</reference>
<sequence length="223" mass="24773">MKKWLGFEKWFDFPHEHTPAGRFMKVMAVLMLLLLYTIAVSAVLLLTGRSRNELATLLHPLALTANILGSPASTFDIVGGSVGQLVTKGMLFFHACVLAPLWEEIVFRMLPIGLVIFLAGYLEQILVMLARIFAIFQEKTGPVLTDAATRQPPNFLVVVCLASSIIFGIGHGSIMNLLFQGVTGGAFCWLYYKTNYSYLSIISAHAIWNFLVIFGIRVLFLFP</sequence>
<protein>
    <recommendedName>
        <fullName evidence="2">CAAX prenyl protease 2/Lysostaphin resistance protein A-like domain-containing protein</fullName>
    </recommendedName>
</protein>
<organism evidence="3 4">
    <name type="scientific">Candidatus Liptonbacteria bacterium RIFCSPLOWO2_01_FULL_52_25</name>
    <dbReference type="NCBI Taxonomy" id="1798650"/>
    <lineage>
        <taxon>Bacteria</taxon>
        <taxon>Candidatus Liptoniibacteriota</taxon>
    </lineage>
</organism>
<evidence type="ECO:0000313" key="3">
    <source>
        <dbReference type="EMBL" id="OGY99759.1"/>
    </source>
</evidence>
<dbReference type="GO" id="GO:0004175">
    <property type="term" value="F:endopeptidase activity"/>
    <property type="evidence" value="ECO:0007669"/>
    <property type="project" value="UniProtKB-ARBA"/>
</dbReference>
<keyword evidence="1" id="KW-1133">Transmembrane helix</keyword>
<comment type="caution">
    <text evidence="3">The sequence shown here is derived from an EMBL/GenBank/DDBJ whole genome shotgun (WGS) entry which is preliminary data.</text>
</comment>
<feature type="transmembrane region" description="Helical" evidence="1">
    <location>
        <begin position="114"/>
        <end position="134"/>
    </location>
</feature>